<keyword evidence="1" id="KW-0472">Membrane</keyword>
<feature type="transmembrane region" description="Helical" evidence="1">
    <location>
        <begin position="375"/>
        <end position="398"/>
    </location>
</feature>
<feature type="transmembrane region" description="Helical" evidence="1">
    <location>
        <begin position="316"/>
        <end position="336"/>
    </location>
</feature>
<feature type="transmembrane region" description="Helical" evidence="1">
    <location>
        <begin position="219"/>
        <end position="235"/>
    </location>
</feature>
<dbReference type="KEGG" id="psym:J1N51_03935"/>
<feature type="transmembrane region" description="Helical" evidence="1">
    <location>
        <begin position="104"/>
        <end position="123"/>
    </location>
</feature>
<feature type="transmembrane region" description="Helical" evidence="1">
    <location>
        <begin position="144"/>
        <end position="165"/>
    </location>
</feature>
<feature type="transmembrane region" description="Helical" evidence="1">
    <location>
        <begin position="62"/>
        <end position="84"/>
    </location>
</feature>
<evidence type="ECO:0000313" key="3">
    <source>
        <dbReference type="Proteomes" id="UP000682739"/>
    </source>
</evidence>
<protein>
    <submittedName>
        <fullName evidence="2">Oligosaccharide repeat unit polymerase</fullName>
    </submittedName>
</protein>
<evidence type="ECO:0000313" key="2">
    <source>
        <dbReference type="EMBL" id="QTH64628.1"/>
    </source>
</evidence>
<evidence type="ECO:0000256" key="1">
    <source>
        <dbReference type="SAM" id="Phobius"/>
    </source>
</evidence>
<sequence>MLVKKSELFSLIFLWFISLTSFALSNELVKEYSYLLFLACATTVVIVITLRGDLCHFMTPSILACLYISVSFTLGAFAFSQGYVLRNTPNYENFRSWEFINISTFYMLVMITLLFSFNVLFESPKIDSILKRIRGPKLLYKHRLKSYLVIYCSLALPFIFMAMILGSEQGSGFEIIPKTIACLAVVSYLAFNKVRYRGGVYILLIMLLAFISVDSKREAVFLIFPMLFLEFAISKQKLNTVLIFKVIVALVFLGALIISMSLVRGYGNFEQVNSIITALPFIFSYMSSESFLAAFFNNIEVNYTYYHSLQAVEYIINDFSLVSAGSTIIKVLFVFYPRELGDIKPSSIIDLYTTYHDPTFRAIGGSWPVNFFSELFWNFGYVAPIFGVLLFGLIGKLYIAFLRIVEEQKVALIAPTLFIYMNFLTYVRGSGLDMYFVFSLISLFVCILAYFIFYILGKQ</sequence>
<organism evidence="2 3">
    <name type="scientific">Psychrosphaera ytuae</name>
    <dbReference type="NCBI Taxonomy" id="2820710"/>
    <lineage>
        <taxon>Bacteria</taxon>
        <taxon>Pseudomonadati</taxon>
        <taxon>Pseudomonadota</taxon>
        <taxon>Gammaproteobacteria</taxon>
        <taxon>Alteromonadales</taxon>
        <taxon>Pseudoalteromonadaceae</taxon>
        <taxon>Psychrosphaera</taxon>
    </lineage>
</organism>
<keyword evidence="1" id="KW-0812">Transmembrane</keyword>
<reference evidence="2" key="1">
    <citation type="submission" date="2021-03" db="EMBL/GenBank/DDBJ databases">
        <title>Description of Psychrosphaera ytuae sp. nov. isolated from deep sea sediment of South China Sea.</title>
        <authorList>
            <person name="Zhang J."/>
            <person name="Xu X.-D."/>
        </authorList>
    </citation>
    <scope>NUCLEOTIDE SEQUENCE</scope>
    <source>
        <strain evidence="2">MTZ26</strain>
    </source>
</reference>
<name>A0A975DD16_9GAMM</name>
<dbReference type="EMBL" id="CP072110">
    <property type="protein sequence ID" value="QTH64628.1"/>
    <property type="molecule type" value="Genomic_DNA"/>
</dbReference>
<feature type="transmembrane region" description="Helical" evidence="1">
    <location>
        <begin position="275"/>
        <end position="296"/>
    </location>
</feature>
<feature type="transmembrane region" description="Helical" evidence="1">
    <location>
        <begin position="198"/>
        <end position="213"/>
    </location>
</feature>
<proteinExistence type="predicted"/>
<feature type="transmembrane region" description="Helical" evidence="1">
    <location>
        <begin position="33"/>
        <end position="50"/>
    </location>
</feature>
<feature type="transmembrane region" description="Helical" evidence="1">
    <location>
        <begin position="435"/>
        <end position="456"/>
    </location>
</feature>
<accession>A0A975DD16</accession>
<feature type="transmembrane region" description="Helical" evidence="1">
    <location>
        <begin position="242"/>
        <end position="263"/>
    </location>
</feature>
<dbReference type="RefSeq" id="WP_208832682.1">
    <property type="nucleotide sequence ID" value="NZ_CP072110.1"/>
</dbReference>
<keyword evidence="3" id="KW-1185">Reference proteome</keyword>
<gene>
    <name evidence="2" type="ORF">J1N51_03935</name>
</gene>
<keyword evidence="1" id="KW-1133">Transmembrane helix</keyword>
<feature type="transmembrane region" description="Helical" evidence="1">
    <location>
        <begin position="171"/>
        <end position="191"/>
    </location>
</feature>
<feature type="transmembrane region" description="Helical" evidence="1">
    <location>
        <begin position="410"/>
        <end position="429"/>
    </location>
</feature>
<dbReference type="AlphaFoldDB" id="A0A975DD16"/>
<dbReference type="Proteomes" id="UP000682739">
    <property type="component" value="Chromosome"/>
</dbReference>